<feature type="transmembrane region" description="Helical" evidence="5">
    <location>
        <begin position="378"/>
        <end position="398"/>
    </location>
</feature>
<feature type="transmembrane region" description="Helical" evidence="5">
    <location>
        <begin position="261"/>
        <end position="278"/>
    </location>
</feature>
<dbReference type="InterPro" id="IPR011701">
    <property type="entry name" value="MFS"/>
</dbReference>
<dbReference type="PANTHER" id="PTHR24064">
    <property type="entry name" value="SOLUTE CARRIER FAMILY 22 MEMBER"/>
    <property type="match status" value="1"/>
</dbReference>
<dbReference type="GO" id="GO:0016020">
    <property type="term" value="C:membrane"/>
    <property type="evidence" value="ECO:0007669"/>
    <property type="project" value="UniProtKB-SubCell"/>
</dbReference>
<feature type="transmembrane region" description="Helical" evidence="5">
    <location>
        <begin position="147"/>
        <end position="166"/>
    </location>
</feature>
<dbReference type="GO" id="GO:0022857">
    <property type="term" value="F:transmembrane transporter activity"/>
    <property type="evidence" value="ECO:0007669"/>
    <property type="project" value="InterPro"/>
</dbReference>
<feature type="transmembrane region" description="Helical" evidence="5">
    <location>
        <begin position="405"/>
        <end position="424"/>
    </location>
</feature>
<comment type="subcellular location">
    <subcellularLocation>
        <location evidence="1">Membrane</location>
        <topology evidence="1">Multi-pass membrane protein</topology>
    </subcellularLocation>
</comment>
<feature type="transmembrane region" description="Helical" evidence="5">
    <location>
        <begin position="204"/>
        <end position="222"/>
    </location>
</feature>
<dbReference type="Gene3D" id="1.20.1250.20">
    <property type="entry name" value="MFS general substrate transporter like domains"/>
    <property type="match status" value="1"/>
</dbReference>
<sequence>MAFQDLLEQVGGLGRFQILQMVFLCLSNLLVYPHVSLENFTAAVPGHRCWVHILDNDTVSANGTGILRQDALLRISIPLDSHLKPEKCRRFIHPQWQLLHLNGTFPNTSELDTEPCVDGWVYDQSSFPSTIVTKWDLICESQSLKSIAKFLFMAGMLVGGIIFGHLSDRFGRKFILRWCFLQLAVADTCTVLAPTFVIYCVLRFLAGCSAMNIITNTIMLTVEWTMPRFQALGITVAICTSCIGQIILGGLAFAIRDWRTLQLVVSVPLFASFLLWLVESARWLVTTNKFEEGLKVLRKAAHRNGRKNAGEALTMEVLRTVMQEELEAAQKKPSVPDLFRTPVLRRRICLLSFVRFAIYMPFYGLLLHLQQIGNNVFLFQFLFNMVNLPANYVALLALNHMGRRVSQMIFVSLLAISILTATFLPEGEKRAQVEKKEISQGLGDWTHTRKVRICPGHPLDDPNRVFSPPALDPVWRLPHPLWPCCFPPS</sequence>
<dbReference type="FunFam" id="1.20.1250.20:FF:001088">
    <property type="entry name" value="Solute carrier family 22 member 9"/>
    <property type="match status" value="1"/>
</dbReference>
<evidence type="ECO:0000256" key="1">
    <source>
        <dbReference type="ARBA" id="ARBA00004141"/>
    </source>
</evidence>
<dbReference type="GeneTree" id="ENSGT00940000161239"/>
<dbReference type="InterPro" id="IPR036259">
    <property type="entry name" value="MFS_trans_sf"/>
</dbReference>
<protein>
    <submittedName>
        <fullName evidence="6">Solute carrier family 22 member 9-like</fullName>
    </submittedName>
</protein>
<keyword evidence="4 5" id="KW-0472">Membrane</keyword>
<accession>A0A452UH85</accession>
<dbReference type="SUPFAM" id="SSF103473">
    <property type="entry name" value="MFS general substrate transporter"/>
    <property type="match status" value="1"/>
</dbReference>
<dbReference type="AlphaFoldDB" id="A0A452UH85"/>
<name>A0A452UH85_URSMA</name>
<evidence type="ECO:0000313" key="6">
    <source>
        <dbReference type="Ensembl" id="ENSUMAP00000020270"/>
    </source>
</evidence>
<feature type="transmembrane region" description="Helical" evidence="5">
    <location>
        <begin position="348"/>
        <end position="366"/>
    </location>
</feature>
<proteinExistence type="predicted"/>
<dbReference type="Ensembl" id="ENSUMAT00000024008.1">
    <property type="protein sequence ID" value="ENSUMAP00000020270.1"/>
    <property type="gene ID" value="ENSUMAG00000014693.1"/>
</dbReference>
<feature type="transmembrane region" description="Helical" evidence="5">
    <location>
        <begin position="234"/>
        <end position="255"/>
    </location>
</feature>
<evidence type="ECO:0000256" key="2">
    <source>
        <dbReference type="ARBA" id="ARBA00022692"/>
    </source>
</evidence>
<organism evidence="6">
    <name type="scientific">Ursus maritimus</name>
    <name type="common">Polar bear</name>
    <name type="synonym">Thalarctos maritimus</name>
    <dbReference type="NCBI Taxonomy" id="29073"/>
    <lineage>
        <taxon>Eukaryota</taxon>
        <taxon>Metazoa</taxon>
        <taxon>Chordata</taxon>
        <taxon>Craniata</taxon>
        <taxon>Vertebrata</taxon>
        <taxon>Euteleostomi</taxon>
        <taxon>Mammalia</taxon>
        <taxon>Eutheria</taxon>
        <taxon>Laurasiatheria</taxon>
        <taxon>Carnivora</taxon>
        <taxon>Caniformia</taxon>
        <taxon>Ursidae</taxon>
        <taxon>Ursus</taxon>
    </lineage>
</organism>
<keyword evidence="2 5" id="KW-0812">Transmembrane</keyword>
<evidence type="ECO:0000256" key="5">
    <source>
        <dbReference type="SAM" id="Phobius"/>
    </source>
</evidence>
<dbReference type="Pfam" id="PF07690">
    <property type="entry name" value="MFS_1"/>
    <property type="match status" value="1"/>
</dbReference>
<gene>
    <name evidence="6" type="primary">SLC22A9</name>
</gene>
<evidence type="ECO:0000256" key="3">
    <source>
        <dbReference type="ARBA" id="ARBA00022989"/>
    </source>
</evidence>
<feature type="transmembrane region" description="Helical" evidence="5">
    <location>
        <begin position="178"/>
        <end position="198"/>
    </location>
</feature>
<evidence type="ECO:0000256" key="4">
    <source>
        <dbReference type="ARBA" id="ARBA00023136"/>
    </source>
</evidence>
<reference evidence="6" key="1">
    <citation type="submission" date="2019-03" db="UniProtKB">
        <authorList>
            <consortium name="Ensembl"/>
        </authorList>
    </citation>
    <scope>IDENTIFICATION</scope>
</reference>
<keyword evidence="3 5" id="KW-1133">Transmembrane helix</keyword>